<dbReference type="Gene3D" id="3.20.20.70">
    <property type="entry name" value="Aldolase class I"/>
    <property type="match status" value="1"/>
</dbReference>
<dbReference type="Pfam" id="PF05853">
    <property type="entry name" value="BKACE"/>
    <property type="match status" value="1"/>
</dbReference>
<protein>
    <submittedName>
        <fullName evidence="1">3-keto-5-aminohexanoate cleavage protein</fullName>
    </submittedName>
</protein>
<comment type="caution">
    <text evidence="1">The sequence shown here is derived from an EMBL/GenBank/DDBJ whole genome shotgun (WGS) entry which is preliminary data.</text>
</comment>
<reference evidence="1 2" key="1">
    <citation type="submission" date="2019-06" db="EMBL/GenBank/DDBJ databases">
        <authorList>
            <person name="Li M."/>
        </authorList>
    </citation>
    <scope>NUCLEOTIDE SEQUENCE [LARGE SCALE GENOMIC DNA]</scope>
    <source>
        <strain evidence="1 2">BGMRC2036</strain>
    </source>
</reference>
<evidence type="ECO:0000313" key="1">
    <source>
        <dbReference type="EMBL" id="TPW29248.1"/>
    </source>
</evidence>
<dbReference type="AlphaFoldDB" id="A0A506U6X0"/>
<dbReference type="RefSeq" id="WP_141149922.1">
    <property type="nucleotide sequence ID" value="NZ_VHLG01000010.1"/>
</dbReference>
<keyword evidence="2" id="KW-1185">Reference proteome</keyword>
<gene>
    <name evidence="1" type="ORF">FJU08_15475</name>
</gene>
<dbReference type="Proteomes" id="UP000318801">
    <property type="component" value="Unassembled WGS sequence"/>
</dbReference>
<accession>A0A506U6X0</accession>
<dbReference type="EMBL" id="VHLG01000010">
    <property type="protein sequence ID" value="TPW29248.1"/>
    <property type="molecule type" value="Genomic_DNA"/>
</dbReference>
<dbReference type="InterPro" id="IPR013785">
    <property type="entry name" value="Aldolase_TIM"/>
</dbReference>
<name>A0A506U6X0_9HYPH</name>
<sequence>MKIEAGYHSSIATTGDAWRSDVLVRGLPRIMVKAHVLYGNGAALFNGLGEIIEDVGDRALVCQRAGASGISLRLHDEAGRLSRDAEFRRAIMMEVGYRTPGLYLQLALENIGHQSLGDLETLLATLQPDAVSLALADMVSCADLGALSDFYHRCWAAGIDLQHVLRGEAEVFQLAEMIDDGIVPEENLKVLIEVESQIWGDFSAVEPAAAAIRQQLPDSDWALGARGPGESACLYAAMMLGGKVRIDCDASFSGAPHGQGPALPGGRINELVQMLGLDNAGRA</sequence>
<dbReference type="GO" id="GO:0043720">
    <property type="term" value="F:3-keto-5-aminohexanoate cleavage activity"/>
    <property type="evidence" value="ECO:0007669"/>
    <property type="project" value="InterPro"/>
</dbReference>
<proteinExistence type="predicted"/>
<evidence type="ECO:0000313" key="2">
    <source>
        <dbReference type="Proteomes" id="UP000318801"/>
    </source>
</evidence>
<organism evidence="1 2">
    <name type="scientific">Martelella alba</name>
    <dbReference type="NCBI Taxonomy" id="2590451"/>
    <lineage>
        <taxon>Bacteria</taxon>
        <taxon>Pseudomonadati</taxon>
        <taxon>Pseudomonadota</taxon>
        <taxon>Alphaproteobacteria</taxon>
        <taxon>Hyphomicrobiales</taxon>
        <taxon>Aurantimonadaceae</taxon>
        <taxon>Martelella</taxon>
    </lineage>
</organism>
<dbReference type="OrthoDB" id="9805277at2"/>
<dbReference type="InterPro" id="IPR008567">
    <property type="entry name" value="BKACE"/>
</dbReference>